<reference evidence="1 2" key="1">
    <citation type="submission" date="2021-06" db="EMBL/GenBank/DDBJ databases">
        <title>Caerostris darwini draft genome.</title>
        <authorList>
            <person name="Kono N."/>
            <person name="Arakawa K."/>
        </authorList>
    </citation>
    <scope>NUCLEOTIDE SEQUENCE [LARGE SCALE GENOMIC DNA]</scope>
</reference>
<dbReference type="AlphaFoldDB" id="A0AAV4VEE7"/>
<dbReference type="Proteomes" id="UP001054837">
    <property type="component" value="Unassembled WGS sequence"/>
</dbReference>
<name>A0AAV4VEE7_9ARAC</name>
<accession>A0AAV4VEE7</accession>
<keyword evidence="2" id="KW-1185">Reference proteome</keyword>
<organism evidence="1 2">
    <name type="scientific">Caerostris darwini</name>
    <dbReference type="NCBI Taxonomy" id="1538125"/>
    <lineage>
        <taxon>Eukaryota</taxon>
        <taxon>Metazoa</taxon>
        <taxon>Ecdysozoa</taxon>
        <taxon>Arthropoda</taxon>
        <taxon>Chelicerata</taxon>
        <taxon>Arachnida</taxon>
        <taxon>Araneae</taxon>
        <taxon>Araneomorphae</taxon>
        <taxon>Entelegynae</taxon>
        <taxon>Araneoidea</taxon>
        <taxon>Araneidae</taxon>
        <taxon>Caerostris</taxon>
    </lineage>
</organism>
<protein>
    <recommendedName>
        <fullName evidence="3">Anticodon-binding domain-containing protein</fullName>
    </recommendedName>
</protein>
<evidence type="ECO:0000313" key="2">
    <source>
        <dbReference type="Proteomes" id="UP001054837"/>
    </source>
</evidence>
<comment type="caution">
    <text evidence="1">The sequence shown here is derived from an EMBL/GenBank/DDBJ whole genome shotgun (WGS) entry which is preliminary data.</text>
</comment>
<evidence type="ECO:0000313" key="1">
    <source>
        <dbReference type="EMBL" id="GIY67923.1"/>
    </source>
</evidence>
<gene>
    <name evidence="1" type="ORF">CDAR_619891</name>
</gene>
<proteinExistence type="predicted"/>
<dbReference type="EMBL" id="BPLQ01012794">
    <property type="protein sequence ID" value="GIY67923.1"/>
    <property type="molecule type" value="Genomic_DNA"/>
</dbReference>
<evidence type="ECO:0008006" key="3">
    <source>
        <dbReference type="Google" id="ProtNLM"/>
    </source>
</evidence>
<sequence>MPYYFGIQPGKDKTISLDISAVRLAAAAGVKVFRQLSNSSTGSKRADKVPQLEEQNNQYSPLILIIGNEREPQNLEQKIATQEKRKEIFGEIPQHLEKIV</sequence>